<comment type="caution">
    <text evidence="11">The sequence shown here is derived from an EMBL/GenBank/DDBJ whole genome shotgun (WGS) entry which is preliminary data.</text>
</comment>
<name>A0A939JAC9_9HYPH</name>
<feature type="transmembrane region" description="Helical" evidence="8">
    <location>
        <begin position="192"/>
        <end position="213"/>
    </location>
</feature>
<accession>A0A939JAC9</accession>
<feature type="region of interest" description="Disordered" evidence="9">
    <location>
        <begin position="343"/>
        <end position="405"/>
    </location>
</feature>
<feature type="transmembrane region" description="Helical" evidence="8">
    <location>
        <begin position="66"/>
        <end position="91"/>
    </location>
</feature>
<protein>
    <submittedName>
        <fullName evidence="11">ABC transporter permease</fullName>
    </submittedName>
</protein>
<evidence type="ECO:0000313" key="12">
    <source>
        <dbReference type="Proteomes" id="UP000664779"/>
    </source>
</evidence>
<feature type="transmembrane region" description="Helical" evidence="8">
    <location>
        <begin position="12"/>
        <end position="34"/>
    </location>
</feature>
<feature type="compositionally biased region" description="Low complexity" evidence="9">
    <location>
        <begin position="376"/>
        <end position="391"/>
    </location>
</feature>
<dbReference type="Proteomes" id="UP000664779">
    <property type="component" value="Unassembled WGS sequence"/>
</dbReference>
<dbReference type="InterPro" id="IPR051789">
    <property type="entry name" value="Bact_Polyamine_Transport"/>
</dbReference>
<dbReference type="AlphaFoldDB" id="A0A939JAC9"/>
<dbReference type="RefSeq" id="WP_206944269.1">
    <property type="nucleotide sequence ID" value="NZ_JAFLNF010000010.1"/>
</dbReference>
<sequence length="405" mass="42892">MNKQTGGGPLAVGYSLLFFAFLFGPLIIMVVTAFNSSSFPRITPWECFTTEWFGVLFGNSRLMGGLLNSVVIGFGVVCIAVPVGLAGALALSELGPRLRATLYTVLITPILVPGVVLGISTIVFWGAVGRGVGAGYDSLFFNGMFLTLAGQVTFVSAYAMLVFMARLQRFDPTLTEAALDLGATPGQAFRKILLPFLAPAIGSAAFLTLLASFENYNTTVFTIMSQSTFTTALASKVRLGTDPSLSALAVIIIGITLIGAMVNEAQTRRKDMLRSGRAAQSRVYGNPVLSVLVHPLSVFFLLIAIVGFLSWQGSQQDAGVCKQQILDGKRARQEELLEAQRERMKAQKAAEEATKPTVSTQPASPSAFGGAFNSLAPKAEPAPAESANPSPFGGAFNNLTPTTDD</sequence>
<dbReference type="PANTHER" id="PTHR43848">
    <property type="entry name" value="PUTRESCINE TRANSPORT SYSTEM PERMEASE PROTEIN POTI"/>
    <property type="match status" value="1"/>
</dbReference>
<evidence type="ECO:0000256" key="2">
    <source>
        <dbReference type="ARBA" id="ARBA00007069"/>
    </source>
</evidence>
<evidence type="ECO:0000256" key="1">
    <source>
        <dbReference type="ARBA" id="ARBA00004651"/>
    </source>
</evidence>
<keyword evidence="4" id="KW-1003">Cell membrane</keyword>
<gene>
    <name evidence="11" type="ORF">J0X15_18880</name>
</gene>
<keyword evidence="12" id="KW-1185">Reference proteome</keyword>
<feature type="transmembrane region" description="Helical" evidence="8">
    <location>
        <begin position="103"/>
        <end position="127"/>
    </location>
</feature>
<dbReference type="GO" id="GO:0055085">
    <property type="term" value="P:transmembrane transport"/>
    <property type="evidence" value="ECO:0007669"/>
    <property type="project" value="InterPro"/>
</dbReference>
<keyword evidence="6 8" id="KW-1133">Transmembrane helix</keyword>
<feature type="transmembrane region" description="Helical" evidence="8">
    <location>
        <begin position="245"/>
        <end position="262"/>
    </location>
</feature>
<dbReference type="CDD" id="cd06261">
    <property type="entry name" value="TM_PBP2"/>
    <property type="match status" value="1"/>
</dbReference>
<proteinExistence type="inferred from homology"/>
<evidence type="ECO:0000259" key="10">
    <source>
        <dbReference type="PROSITE" id="PS50928"/>
    </source>
</evidence>
<dbReference type="InterPro" id="IPR035906">
    <property type="entry name" value="MetI-like_sf"/>
</dbReference>
<dbReference type="EMBL" id="JAFLNF010000010">
    <property type="protein sequence ID" value="MBO0347301.1"/>
    <property type="molecule type" value="Genomic_DNA"/>
</dbReference>
<evidence type="ECO:0000256" key="8">
    <source>
        <dbReference type="RuleBase" id="RU363032"/>
    </source>
</evidence>
<evidence type="ECO:0000256" key="9">
    <source>
        <dbReference type="SAM" id="MobiDB-lite"/>
    </source>
</evidence>
<dbReference type="SUPFAM" id="SSF161098">
    <property type="entry name" value="MetI-like"/>
    <property type="match status" value="1"/>
</dbReference>
<evidence type="ECO:0000256" key="4">
    <source>
        <dbReference type="ARBA" id="ARBA00022475"/>
    </source>
</evidence>
<evidence type="ECO:0000256" key="3">
    <source>
        <dbReference type="ARBA" id="ARBA00022448"/>
    </source>
</evidence>
<organism evidence="11 12">
    <name type="scientific">Roseibium limicola</name>
    <dbReference type="NCBI Taxonomy" id="2816037"/>
    <lineage>
        <taxon>Bacteria</taxon>
        <taxon>Pseudomonadati</taxon>
        <taxon>Pseudomonadota</taxon>
        <taxon>Alphaproteobacteria</taxon>
        <taxon>Hyphomicrobiales</taxon>
        <taxon>Stappiaceae</taxon>
        <taxon>Roseibium</taxon>
    </lineage>
</organism>
<evidence type="ECO:0000256" key="6">
    <source>
        <dbReference type="ARBA" id="ARBA00022989"/>
    </source>
</evidence>
<dbReference type="PANTHER" id="PTHR43848:SF2">
    <property type="entry name" value="PUTRESCINE TRANSPORT SYSTEM PERMEASE PROTEIN POTI"/>
    <property type="match status" value="1"/>
</dbReference>
<evidence type="ECO:0000256" key="7">
    <source>
        <dbReference type="ARBA" id="ARBA00023136"/>
    </source>
</evidence>
<keyword evidence="3 8" id="KW-0813">Transport</keyword>
<feature type="compositionally biased region" description="Basic and acidic residues" evidence="9">
    <location>
        <begin position="343"/>
        <end position="354"/>
    </location>
</feature>
<comment type="similarity">
    <text evidence="2">Belongs to the binding-protein-dependent transport system permease family. CysTW subfamily.</text>
</comment>
<feature type="transmembrane region" description="Helical" evidence="8">
    <location>
        <begin position="139"/>
        <end position="163"/>
    </location>
</feature>
<reference evidence="11" key="1">
    <citation type="submission" date="2021-03" db="EMBL/GenBank/DDBJ databases">
        <title>Roseibium sp. CAU 1637 isolated from Incheon.</title>
        <authorList>
            <person name="Kim W."/>
        </authorList>
    </citation>
    <scope>NUCLEOTIDE SEQUENCE</scope>
    <source>
        <strain evidence="11">CAU 1637</strain>
    </source>
</reference>
<keyword evidence="5 8" id="KW-0812">Transmembrane</keyword>
<comment type="subcellular location">
    <subcellularLocation>
        <location evidence="1 8">Cell membrane</location>
        <topology evidence="1 8">Multi-pass membrane protein</topology>
    </subcellularLocation>
</comment>
<dbReference type="GO" id="GO:0005886">
    <property type="term" value="C:plasma membrane"/>
    <property type="evidence" value="ECO:0007669"/>
    <property type="project" value="UniProtKB-SubCell"/>
</dbReference>
<evidence type="ECO:0000256" key="5">
    <source>
        <dbReference type="ARBA" id="ARBA00022692"/>
    </source>
</evidence>
<dbReference type="Gene3D" id="1.10.3720.10">
    <property type="entry name" value="MetI-like"/>
    <property type="match status" value="1"/>
</dbReference>
<feature type="transmembrane region" description="Helical" evidence="8">
    <location>
        <begin position="283"/>
        <end position="311"/>
    </location>
</feature>
<feature type="domain" description="ABC transmembrane type-1" evidence="10">
    <location>
        <begin position="66"/>
        <end position="263"/>
    </location>
</feature>
<dbReference type="PROSITE" id="PS50928">
    <property type="entry name" value="ABC_TM1"/>
    <property type="match status" value="1"/>
</dbReference>
<evidence type="ECO:0000313" key="11">
    <source>
        <dbReference type="EMBL" id="MBO0347301.1"/>
    </source>
</evidence>
<dbReference type="Pfam" id="PF00528">
    <property type="entry name" value="BPD_transp_1"/>
    <property type="match status" value="1"/>
</dbReference>
<keyword evidence="7 8" id="KW-0472">Membrane</keyword>
<dbReference type="InterPro" id="IPR000515">
    <property type="entry name" value="MetI-like"/>
</dbReference>